<keyword evidence="2" id="KW-1133">Transmembrane helix</keyword>
<protein>
    <recommendedName>
        <fullName evidence="3">LysR substrate-binding domain-containing protein</fullName>
    </recommendedName>
</protein>
<feature type="transmembrane region" description="Helical" evidence="2">
    <location>
        <begin position="166"/>
        <end position="185"/>
    </location>
</feature>
<dbReference type="GO" id="GO:0003700">
    <property type="term" value="F:DNA-binding transcription factor activity"/>
    <property type="evidence" value="ECO:0007669"/>
    <property type="project" value="TreeGrafter"/>
</dbReference>
<dbReference type="Proteomes" id="UP000238655">
    <property type="component" value="Chromosome 3"/>
</dbReference>
<dbReference type="AlphaFoldDB" id="A0A2S5DPZ3"/>
<organism evidence="4 5">
    <name type="scientific">Burkholderia contaminans</name>
    <dbReference type="NCBI Taxonomy" id="488447"/>
    <lineage>
        <taxon>Bacteria</taxon>
        <taxon>Pseudomonadati</taxon>
        <taxon>Pseudomonadota</taxon>
        <taxon>Betaproteobacteria</taxon>
        <taxon>Burkholderiales</taxon>
        <taxon>Burkholderiaceae</taxon>
        <taxon>Burkholderia</taxon>
        <taxon>Burkholderia cepacia complex</taxon>
    </lineage>
</organism>
<gene>
    <name evidence="4" type="ORF">C3743_36640</name>
</gene>
<comment type="similarity">
    <text evidence="1">Belongs to the LysR transcriptional regulatory family.</text>
</comment>
<dbReference type="GO" id="GO:0043565">
    <property type="term" value="F:sequence-specific DNA binding"/>
    <property type="evidence" value="ECO:0007669"/>
    <property type="project" value="TreeGrafter"/>
</dbReference>
<feature type="domain" description="LysR substrate-binding" evidence="3">
    <location>
        <begin position="67"/>
        <end position="192"/>
    </location>
</feature>
<dbReference type="Pfam" id="PF03466">
    <property type="entry name" value="LysR_substrate"/>
    <property type="match status" value="1"/>
</dbReference>
<dbReference type="PANTHER" id="PTHR30537:SF5">
    <property type="entry name" value="HTH-TYPE TRANSCRIPTIONAL ACTIVATOR TTDR-RELATED"/>
    <property type="match status" value="1"/>
</dbReference>
<name>A0A2S5DPZ3_9BURK</name>
<sequence>MGCVPALCEEPSGRCVHAQGRHCAVRTAKPDYGTRKRDDLAGCPSAFAPVRSCEGARRLFTCRPSYRRSGEAALTLCAHPDDLVANPTIRAVDDLRTHRVIAFRTPTTGRDRPLEFVEHGRTVARAIESRFRINHGEALAEVAAPGAGLARFPEFLANAHLRSGTLVAAAVTLMAIAVTAFASRLDRRETAQANRTARFPA</sequence>
<evidence type="ECO:0000256" key="1">
    <source>
        <dbReference type="ARBA" id="ARBA00009437"/>
    </source>
</evidence>
<evidence type="ECO:0000313" key="5">
    <source>
        <dbReference type="Proteomes" id="UP000238655"/>
    </source>
</evidence>
<reference evidence="4 5" key="1">
    <citation type="submission" date="2018-01" db="EMBL/GenBank/DDBJ databases">
        <title>Successful Treatment of Persistent Burkholderia cepacia Bacteremia with Ceftazidime-Avibactam.</title>
        <authorList>
            <person name="Tamma P."/>
            <person name="Fan Y."/>
            <person name="Bergman Y."/>
            <person name="Sick-Samuels A."/>
            <person name="Hsu A."/>
            <person name="Timp W."/>
            <person name="Simner P."/>
        </authorList>
    </citation>
    <scope>NUCLEOTIDE SEQUENCE [LARGE SCALE GENOMIC DNA]</scope>
    <source>
        <strain evidence="4 5">170816</strain>
    </source>
</reference>
<dbReference type="GO" id="GO:0006351">
    <property type="term" value="P:DNA-templated transcription"/>
    <property type="evidence" value="ECO:0007669"/>
    <property type="project" value="TreeGrafter"/>
</dbReference>
<evidence type="ECO:0000259" key="3">
    <source>
        <dbReference type="Pfam" id="PF03466"/>
    </source>
</evidence>
<dbReference type="Gene3D" id="3.40.190.10">
    <property type="entry name" value="Periplasmic binding protein-like II"/>
    <property type="match status" value="1"/>
</dbReference>
<dbReference type="PANTHER" id="PTHR30537">
    <property type="entry name" value="HTH-TYPE TRANSCRIPTIONAL REGULATOR"/>
    <property type="match status" value="1"/>
</dbReference>
<comment type="caution">
    <text evidence="4">The sequence shown here is derived from an EMBL/GenBank/DDBJ whole genome shotgun (WGS) entry which is preliminary data.</text>
</comment>
<dbReference type="InterPro" id="IPR005119">
    <property type="entry name" value="LysR_subst-bd"/>
</dbReference>
<evidence type="ECO:0000313" key="4">
    <source>
        <dbReference type="EMBL" id="POZ81154.1"/>
    </source>
</evidence>
<proteinExistence type="inferred from homology"/>
<dbReference type="InterPro" id="IPR058163">
    <property type="entry name" value="LysR-type_TF_proteobact-type"/>
</dbReference>
<keyword evidence="2" id="KW-0812">Transmembrane</keyword>
<evidence type="ECO:0000256" key="2">
    <source>
        <dbReference type="SAM" id="Phobius"/>
    </source>
</evidence>
<accession>A0A2S5DPZ3</accession>
<keyword evidence="2" id="KW-0472">Membrane</keyword>
<dbReference type="SUPFAM" id="SSF53850">
    <property type="entry name" value="Periplasmic binding protein-like II"/>
    <property type="match status" value="1"/>
</dbReference>
<dbReference type="EMBL" id="PQVP01000003">
    <property type="protein sequence ID" value="POZ81154.1"/>
    <property type="molecule type" value="Genomic_DNA"/>
</dbReference>